<dbReference type="PANTHER" id="PTHR30560">
    <property type="entry name" value="TRIGGER FACTOR CHAPERONE AND PEPTIDYL-PROLYL CIS/TRANS ISOMERASE"/>
    <property type="match status" value="1"/>
</dbReference>
<reference evidence="2" key="1">
    <citation type="journal article" date="2013" name="Environ. Microbiol.">
        <title>Microbiota from the distal guts of lean and obese adolescents exhibit partial functional redundancy besides clear differences in community structure.</title>
        <authorList>
            <person name="Ferrer M."/>
            <person name="Ruiz A."/>
            <person name="Lanza F."/>
            <person name="Haange S.B."/>
            <person name="Oberbach A."/>
            <person name="Till H."/>
            <person name="Bargiela R."/>
            <person name="Campoy C."/>
            <person name="Segura M.T."/>
            <person name="Richter M."/>
            <person name="von Bergen M."/>
            <person name="Seifert J."/>
            <person name="Suarez A."/>
        </authorList>
    </citation>
    <scope>NUCLEOTIDE SEQUENCE</scope>
</reference>
<evidence type="ECO:0000313" key="2">
    <source>
        <dbReference type="EMBL" id="EKC78369.1"/>
    </source>
</evidence>
<comment type="caution">
    <text evidence="2">The sequence shown here is derived from an EMBL/GenBank/DDBJ whole genome shotgun (WGS) entry which is preliminary data.</text>
</comment>
<dbReference type="PANTHER" id="PTHR30560:SF3">
    <property type="entry name" value="TRIGGER FACTOR-LIKE PROTEIN TIG, CHLOROPLASTIC"/>
    <property type="match status" value="1"/>
</dbReference>
<feature type="non-terminal residue" evidence="2">
    <location>
        <position position="1"/>
    </location>
</feature>
<dbReference type="GO" id="GO:0051083">
    <property type="term" value="P:'de novo' cotranslational protein folding"/>
    <property type="evidence" value="ECO:0007669"/>
    <property type="project" value="TreeGrafter"/>
</dbReference>
<dbReference type="GO" id="GO:0043335">
    <property type="term" value="P:protein unfolding"/>
    <property type="evidence" value="ECO:0007669"/>
    <property type="project" value="TreeGrafter"/>
</dbReference>
<feature type="domain" description="Trigger factor ribosome-binding bacterial" evidence="1">
    <location>
        <begin position="4"/>
        <end position="141"/>
    </location>
</feature>
<dbReference type="EMBL" id="AJWY01002362">
    <property type="protein sequence ID" value="EKC78369.1"/>
    <property type="molecule type" value="Genomic_DNA"/>
</dbReference>
<dbReference type="Gene3D" id="3.30.70.1050">
    <property type="entry name" value="Trigger factor ribosome-binding domain"/>
    <property type="match status" value="1"/>
</dbReference>
<gene>
    <name evidence="2" type="ORF">LEA_03563</name>
</gene>
<proteinExistence type="predicted"/>
<dbReference type="GO" id="GO:0003755">
    <property type="term" value="F:peptidyl-prolyl cis-trans isomerase activity"/>
    <property type="evidence" value="ECO:0007669"/>
    <property type="project" value="TreeGrafter"/>
</dbReference>
<dbReference type="Pfam" id="PF05697">
    <property type="entry name" value="Trigger_N"/>
    <property type="match status" value="1"/>
</dbReference>
<evidence type="ECO:0000259" key="1">
    <source>
        <dbReference type="Pfam" id="PF05697"/>
    </source>
</evidence>
<accession>K1UED5</accession>
<organism evidence="2">
    <name type="scientific">human gut metagenome</name>
    <dbReference type="NCBI Taxonomy" id="408170"/>
    <lineage>
        <taxon>unclassified sequences</taxon>
        <taxon>metagenomes</taxon>
        <taxon>organismal metagenomes</taxon>
    </lineage>
</organism>
<dbReference type="GO" id="GO:0043022">
    <property type="term" value="F:ribosome binding"/>
    <property type="evidence" value="ECO:0007669"/>
    <property type="project" value="TreeGrafter"/>
</dbReference>
<keyword evidence="2" id="KW-0413">Isomerase</keyword>
<name>K1UED5_9ZZZZ</name>
<dbReference type="InterPro" id="IPR008881">
    <property type="entry name" value="Trigger_fac_ribosome-bd_bac"/>
</dbReference>
<dbReference type="GO" id="GO:0015031">
    <property type="term" value="P:protein transport"/>
    <property type="evidence" value="ECO:0007669"/>
    <property type="project" value="InterPro"/>
</dbReference>
<protein>
    <submittedName>
        <fullName evidence="2">FKBP-type peptidyl-prolyl cis-transisomerase (Trigger factor)</fullName>
    </submittedName>
</protein>
<dbReference type="InterPro" id="IPR036611">
    <property type="entry name" value="Trigger_fac_ribosome-bd_sf"/>
</dbReference>
<dbReference type="GO" id="GO:0044183">
    <property type="term" value="F:protein folding chaperone"/>
    <property type="evidence" value="ECO:0007669"/>
    <property type="project" value="TreeGrafter"/>
</dbReference>
<dbReference type="SUPFAM" id="SSF102735">
    <property type="entry name" value="Trigger factor ribosome-binding domain"/>
    <property type="match status" value="1"/>
</dbReference>
<sequence>NIVREQCEQNTSLIRVTVGEQDYAQEVEKALREYRRKANIPGFRPGMVPMGIIKKMYGKGVVAEQSYRKASNSVFEYLQKENIDYLGDVIPSEEQGAFDFENGTEFEFVFEIGEAPEIKLELSDKDKMTYHSIKVDKKMHDDYRSNFLRRFGRLVGCRAR</sequence>
<dbReference type="InterPro" id="IPR005215">
    <property type="entry name" value="Trig_fac"/>
</dbReference>
<dbReference type="AlphaFoldDB" id="K1UED5"/>